<feature type="domain" description="Dihydroneopterin aldolase/epimerase" evidence="7">
    <location>
        <begin position="8"/>
        <end position="117"/>
    </location>
</feature>
<comment type="caution">
    <text evidence="8">The sequence shown here is derived from an EMBL/GenBank/DDBJ whole genome shotgun (WGS) entry which is preliminary data.</text>
</comment>
<dbReference type="GO" id="GO:0046656">
    <property type="term" value="P:folic acid biosynthetic process"/>
    <property type="evidence" value="ECO:0007669"/>
    <property type="project" value="UniProtKB-UniRule"/>
</dbReference>
<comment type="catalytic activity">
    <reaction evidence="1 6">
        <text>7,8-dihydroneopterin = 6-hydroxymethyl-7,8-dihydropterin + glycolaldehyde</text>
        <dbReference type="Rhea" id="RHEA:10540"/>
        <dbReference type="ChEBI" id="CHEBI:17001"/>
        <dbReference type="ChEBI" id="CHEBI:17071"/>
        <dbReference type="ChEBI" id="CHEBI:44841"/>
        <dbReference type="EC" id="4.1.2.25"/>
    </reaction>
</comment>
<protein>
    <recommendedName>
        <fullName evidence="6">7,8-dihydroneopterin aldolase</fullName>
        <ecNumber evidence="6">4.1.2.25</ecNumber>
    </recommendedName>
</protein>
<comment type="similarity">
    <text evidence="3 6">Belongs to the DHNA family.</text>
</comment>
<dbReference type="SMART" id="SM00905">
    <property type="entry name" value="FolB"/>
    <property type="match status" value="1"/>
</dbReference>
<evidence type="ECO:0000256" key="4">
    <source>
        <dbReference type="ARBA" id="ARBA00022909"/>
    </source>
</evidence>
<accession>A0A532V1N9</accession>
<proteinExistence type="inferred from homology"/>
<name>A0A532V1N9_UNCL8</name>
<dbReference type="NCBIfam" id="TIGR00526">
    <property type="entry name" value="folB_dom"/>
    <property type="match status" value="1"/>
</dbReference>
<dbReference type="GO" id="GO:0046654">
    <property type="term" value="P:tetrahydrofolate biosynthetic process"/>
    <property type="evidence" value="ECO:0007669"/>
    <property type="project" value="UniProtKB-UniRule"/>
</dbReference>
<dbReference type="EMBL" id="NJBN01000003">
    <property type="protein sequence ID" value="TKJ41136.1"/>
    <property type="molecule type" value="Genomic_DNA"/>
</dbReference>
<sequence>MKNDYGHLRLSNLVFRGKHGHYPQERELGNRFEVDIDLKVDLTDAIKTDRLEESVDLEEVYEVVRRTIEGEPKNLIETLAADISSELVSLGRVQSVTVRVRKLNPPLPGLVQGVMEAEITHGP</sequence>
<dbReference type="NCBIfam" id="TIGR00525">
    <property type="entry name" value="folB"/>
    <property type="match status" value="1"/>
</dbReference>
<evidence type="ECO:0000256" key="1">
    <source>
        <dbReference type="ARBA" id="ARBA00001353"/>
    </source>
</evidence>
<dbReference type="EC" id="4.1.2.25" evidence="6"/>
<dbReference type="Proteomes" id="UP000319619">
    <property type="component" value="Unassembled WGS sequence"/>
</dbReference>
<evidence type="ECO:0000313" key="9">
    <source>
        <dbReference type="Proteomes" id="UP000319619"/>
    </source>
</evidence>
<dbReference type="GO" id="GO:0005737">
    <property type="term" value="C:cytoplasm"/>
    <property type="evidence" value="ECO:0007669"/>
    <property type="project" value="TreeGrafter"/>
</dbReference>
<evidence type="ECO:0000259" key="7">
    <source>
        <dbReference type="SMART" id="SM00905"/>
    </source>
</evidence>
<evidence type="ECO:0000256" key="3">
    <source>
        <dbReference type="ARBA" id="ARBA00005708"/>
    </source>
</evidence>
<gene>
    <name evidence="8" type="primary">folB</name>
    <name evidence="8" type="ORF">CEE37_05565</name>
</gene>
<evidence type="ECO:0000313" key="8">
    <source>
        <dbReference type="EMBL" id="TKJ41136.1"/>
    </source>
</evidence>
<evidence type="ECO:0000256" key="5">
    <source>
        <dbReference type="ARBA" id="ARBA00023239"/>
    </source>
</evidence>
<comment type="function">
    <text evidence="6">Catalyzes the conversion of 7,8-dihydroneopterin to 6-hydroxymethyl-7,8-dihydropterin.</text>
</comment>
<dbReference type="PANTHER" id="PTHR42844">
    <property type="entry name" value="DIHYDRONEOPTERIN ALDOLASE 1-RELATED"/>
    <property type="match status" value="1"/>
</dbReference>
<dbReference type="InterPro" id="IPR006157">
    <property type="entry name" value="FolB_dom"/>
</dbReference>
<reference evidence="8 9" key="1">
    <citation type="submission" date="2017-06" db="EMBL/GenBank/DDBJ databases">
        <title>Novel microbial phyla capable of carbon fixation and sulfur reduction in deep-sea sediments.</title>
        <authorList>
            <person name="Huang J."/>
            <person name="Baker B."/>
            <person name="Wang Y."/>
        </authorList>
    </citation>
    <scope>NUCLEOTIDE SEQUENCE [LARGE SCALE GENOMIC DNA]</scope>
    <source>
        <strain evidence="8">B3_LCP</strain>
    </source>
</reference>
<dbReference type="InterPro" id="IPR043133">
    <property type="entry name" value="GTP-CH-I_C/QueF"/>
</dbReference>
<keyword evidence="4 6" id="KW-0289">Folate biosynthesis</keyword>
<comment type="pathway">
    <text evidence="2 6">Cofactor biosynthesis; tetrahydrofolate biosynthesis; 2-amino-4-hydroxy-6-hydroxymethyl-7,8-dihydropteridine diphosphate from 7,8-dihydroneopterin triphosphate: step 3/4.</text>
</comment>
<dbReference type="Gene3D" id="3.30.1130.10">
    <property type="match status" value="1"/>
</dbReference>
<dbReference type="Pfam" id="PF02152">
    <property type="entry name" value="FolB"/>
    <property type="match status" value="1"/>
</dbReference>
<keyword evidence="5 6" id="KW-0456">Lyase</keyword>
<dbReference type="GO" id="GO:0004150">
    <property type="term" value="F:dihydroneopterin aldolase activity"/>
    <property type="evidence" value="ECO:0007669"/>
    <property type="project" value="UniProtKB-UniRule"/>
</dbReference>
<organism evidence="8 9">
    <name type="scientific">candidate division LCP-89 bacterium B3_LCP</name>
    <dbReference type="NCBI Taxonomy" id="2012998"/>
    <lineage>
        <taxon>Bacteria</taxon>
        <taxon>Pseudomonadati</taxon>
        <taxon>Bacteria division LCP-89</taxon>
    </lineage>
</organism>
<dbReference type="SUPFAM" id="SSF55620">
    <property type="entry name" value="Tetrahydrobiopterin biosynthesis enzymes-like"/>
    <property type="match status" value="1"/>
</dbReference>
<dbReference type="InterPro" id="IPR006156">
    <property type="entry name" value="Dihydroneopterin_aldolase"/>
</dbReference>
<dbReference type="PANTHER" id="PTHR42844:SF1">
    <property type="entry name" value="DIHYDRONEOPTERIN ALDOLASE 1-RELATED"/>
    <property type="match status" value="1"/>
</dbReference>
<evidence type="ECO:0000256" key="6">
    <source>
        <dbReference type="RuleBase" id="RU362079"/>
    </source>
</evidence>
<dbReference type="UniPathway" id="UPA00077">
    <property type="reaction ID" value="UER00154"/>
</dbReference>
<evidence type="ECO:0000256" key="2">
    <source>
        <dbReference type="ARBA" id="ARBA00005013"/>
    </source>
</evidence>
<dbReference type="AlphaFoldDB" id="A0A532V1N9"/>